<reference evidence="3 4" key="1">
    <citation type="submission" date="2018-11" db="EMBL/GenBank/DDBJ databases">
        <title>Genomic Encyclopedia of Type Strains, Phase IV (KMG-IV): sequencing the most valuable type-strain genomes for metagenomic binning, comparative biology and taxonomic classification.</title>
        <authorList>
            <person name="Goeker M."/>
        </authorList>
    </citation>
    <scope>NUCLEOTIDE SEQUENCE [LARGE SCALE GENOMIC DNA]</scope>
    <source>
        <strain evidence="3 4">DSM 5900</strain>
    </source>
</reference>
<feature type="transmembrane region" description="Helical" evidence="1">
    <location>
        <begin position="12"/>
        <end position="29"/>
    </location>
</feature>
<comment type="caution">
    <text evidence="3">The sequence shown here is derived from an EMBL/GenBank/DDBJ whole genome shotgun (WGS) entry which is preliminary data.</text>
</comment>
<dbReference type="EMBL" id="RJKX01000015">
    <property type="protein sequence ID" value="ROP84491.1"/>
    <property type="molecule type" value="Genomic_DNA"/>
</dbReference>
<feature type="domain" description="DUF1468" evidence="2">
    <location>
        <begin position="11"/>
        <end position="143"/>
    </location>
</feature>
<evidence type="ECO:0000256" key="1">
    <source>
        <dbReference type="SAM" id="Phobius"/>
    </source>
</evidence>
<dbReference type="Pfam" id="PF07331">
    <property type="entry name" value="TctB"/>
    <property type="match status" value="1"/>
</dbReference>
<accession>A0A3N1KV81</accession>
<keyword evidence="1" id="KW-0472">Membrane</keyword>
<dbReference type="OrthoDB" id="5186924at2"/>
<organism evidence="3 4">
    <name type="scientific">Stella humosa</name>
    <dbReference type="NCBI Taxonomy" id="94"/>
    <lineage>
        <taxon>Bacteria</taxon>
        <taxon>Pseudomonadati</taxon>
        <taxon>Pseudomonadota</taxon>
        <taxon>Alphaproteobacteria</taxon>
        <taxon>Rhodospirillales</taxon>
        <taxon>Stellaceae</taxon>
        <taxon>Stella</taxon>
    </lineage>
</organism>
<feature type="transmembrane region" description="Helical" evidence="1">
    <location>
        <begin position="41"/>
        <end position="59"/>
    </location>
</feature>
<dbReference type="InterPro" id="IPR009936">
    <property type="entry name" value="DUF1468"/>
</dbReference>
<evidence type="ECO:0000259" key="2">
    <source>
        <dbReference type="Pfam" id="PF07331"/>
    </source>
</evidence>
<evidence type="ECO:0000313" key="4">
    <source>
        <dbReference type="Proteomes" id="UP000278222"/>
    </source>
</evidence>
<protein>
    <submittedName>
        <fullName evidence="3">Tripartite tricarboxylate transporter TctB family protein</fullName>
    </submittedName>
</protein>
<sequence length="149" mass="15220">MLHTARPDILAAGLFATIGAIGLAGSRGLEPGTLMRMGPGYMPTVVATLLLLLSAALAARAAMTRPGPDDAVAWDVRPIAAILAGLGTFALLIDPVGLVGATAALIVAARFASRPLRPLETAALVLAAALFSALVFVHLLQLPIQLWPA</sequence>
<dbReference type="RefSeq" id="WP_123692463.1">
    <property type="nucleotide sequence ID" value="NZ_AP019700.1"/>
</dbReference>
<name>A0A3N1KV81_9PROT</name>
<dbReference type="Proteomes" id="UP000278222">
    <property type="component" value="Unassembled WGS sequence"/>
</dbReference>
<keyword evidence="1" id="KW-1133">Transmembrane helix</keyword>
<evidence type="ECO:0000313" key="3">
    <source>
        <dbReference type="EMBL" id="ROP84491.1"/>
    </source>
</evidence>
<proteinExistence type="predicted"/>
<keyword evidence="1" id="KW-0812">Transmembrane</keyword>
<gene>
    <name evidence="3" type="ORF">EDC65_3845</name>
</gene>
<keyword evidence="4" id="KW-1185">Reference proteome</keyword>
<feature type="transmembrane region" description="Helical" evidence="1">
    <location>
        <begin position="121"/>
        <end position="140"/>
    </location>
</feature>
<dbReference type="AlphaFoldDB" id="A0A3N1KV81"/>
<feature type="transmembrane region" description="Helical" evidence="1">
    <location>
        <begin position="79"/>
        <end position="109"/>
    </location>
</feature>